<evidence type="ECO:0000313" key="2">
    <source>
        <dbReference type="Proteomes" id="UP001154282"/>
    </source>
</evidence>
<gene>
    <name evidence="1" type="ORF">LITE_LOCUS7611</name>
</gene>
<proteinExistence type="predicted"/>
<comment type="caution">
    <text evidence="1">The sequence shown here is derived from an EMBL/GenBank/DDBJ whole genome shotgun (WGS) entry which is preliminary data.</text>
</comment>
<dbReference type="AlphaFoldDB" id="A0AAV0I508"/>
<reference evidence="1" key="1">
    <citation type="submission" date="2022-08" db="EMBL/GenBank/DDBJ databases">
        <authorList>
            <person name="Gutierrez-Valencia J."/>
        </authorList>
    </citation>
    <scope>NUCLEOTIDE SEQUENCE</scope>
</reference>
<sequence>MGIPSFYRRLVERYQCSVADVVEETPLIENDRPVRVNISLILTVTSSTIST</sequence>
<organism evidence="1 2">
    <name type="scientific">Linum tenue</name>
    <dbReference type="NCBI Taxonomy" id="586396"/>
    <lineage>
        <taxon>Eukaryota</taxon>
        <taxon>Viridiplantae</taxon>
        <taxon>Streptophyta</taxon>
        <taxon>Embryophyta</taxon>
        <taxon>Tracheophyta</taxon>
        <taxon>Spermatophyta</taxon>
        <taxon>Magnoliopsida</taxon>
        <taxon>eudicotyledons</taxon>
        <taxon>Gunneridae</taxon>
        <taxon>Pentapetalae</taxon>
        <taxon>rosids</taxon>
        <taxon>fabids</taxon>
        <taxon>Malpighiales</taxon>
        <taxon>Linaceae</taxon>
        <taxon>Linum</taxon>
    </lineage>
</organism>
<protein>
    <submittedName>
        <fullName evidence="1">Uncharacterized protein</fullName>
    </submittedName>
</protein>
<name>A0AAV0I508_9ROSI</name>
<evidence type="ECO:0000313" key="1">
    <source>
        <dbReference type="EMBL" id="CAI0392616.1"/>
    </source>
</evidence>
<keyword evidence="2" id="KW-1185">Reference proteome</keyword>
<dbReference type="EMBL" id="CAMGYJ010000003">
    <property type="protein sequence ID" value="CAI0392616.1"/>
    <property type="molecule type" value="Genomic_DNA"/>
</dbReference>
<accession>A0AAV0I508</accession>
<dbReference type="Proteomes" id="UP001154282">
    <property type="component" value="Unassembled WGS sequence"/>
</dbReference>